<reference evidence="3" key="1">
    <citation type="submission" date="2023-07" db="EMBL/GenBank/DDBJ databases">
        <title>Genomic characterization of faba bean (Vicia faba) microsymbionts in Mexican soils.</title>
        <authorList>
            <person name="Rivera Orduna F.N."/>
            <person name="Guevara-Luna J."/>
            <person name="Yan J."/>
            <person name="Arroyo-Herrera I."/>
            <person name="Li Y."/>
            <person name="Vasquez-Murrieta M.S."/>
            <person name="Wang E.T."/>
        </authorList>
    </citation>
    <scope>NUCLEOTIDE SEQUENCE [LARGE SCALE GENOMIC DNA]</scope>
    <source>
        <strain evidence="3">CH6</strain>
    </source>
</reference>
<dbReference type="AlphaFoldDB" id="A0AAW8P205"/>
<name>A0AAW8P205_9HYPH</name>
<feature type="transmembrane region" description="Helical" evidence="1">
    <location>
        <begin position="42"/>
        <end position="66"/>
    </location>
</feature>
<comment type="caution">
    <text evidence="2">The sequence shown here is derived from an EMBL/GenBank/DDBJ whole genome shotgun (WGS) entry which is preliminary data.</text>
</comment>
<evidence type="ECO:0000313" key="3">
    <source>
        <dbReference type="Proteomes" id="UP001269402"/>
    </source>
</evidence>
<feature type="transmembrane region" description="Helical" evidence="1">
    <location>
        <begin position="411"/>
        <end position="429"/>
    </location>
</feature>
<dbReference type="EMBL" id="JAVLSH010000004">
    <property type="protein sequence ID" value="MDR9760555.1"/>
    <property type="molecule type" value="Genomic_DNA"/>
</dbReference>
<feature type="transmembrane region" description="Helical" evidence="1">
    <location>
        <begin position="337"/>
        <end position="356"/>
    </location>
</feature>
<feature type="transmembrane region" description="Helical" evidence="1">
    <location>
        <begin position="368"/>
        <end position="391"/>
    </location>
</feature>
<evidence type="ECO:0000313" key="2">
    <source>
        <dbReference type="EMBL" id="MDR9760555.1"/>
    </source>
</evidence>
<organism evidence="2 3">
    <name type="scientific">Rhizobium redzepovicii</name>
    <dbReference type="NCBI Taxonomy" id="2867518"/>
    <lineage>
        <taxon>Bacteria</taxon>
        <taxon>Pseudomonadati</taxon>
        <taxon>Pseudomonadota</taxon>
        <taxon>Alphaproteobacteria</taxon>
        <taxon>Hyphomicrobiales</taxon>
        <taxon>Rhizobiaceae</taxon>
        <taxon>Rhizobium/Agrobacterium group</taxon>
        <taxon>Rhizobium</taxon>
    </lineage>
</organism>
<dbReference type="RefSeq" id="WP_310807580.1">
    <property type="nucleotide sequence ID" value="NZ_JAVLSH010000004.1"/>
</dbReference>
<gene>
    <name evidence="2" type="ORF">RJJ37_13045</name>
</gene>
<dbReference type="Proteomes" id="UP001269402">
    <property type="component" value="Unassembled WGS sequence"/>
</dbReference>
<protein>
    <submittedName>
        <fullName evidence="2">Uncharacterized protein</fullName>
    </submittedName>
</protein>
<accession>A0AAW8P205</accession>
<keyword evidence="1" id="KW-0472">Membrane</keyword>
<proteinExistence type="predicted"/>
<evidence type="ECO:0000256" key="1">
    <source>
        <dbReference type="SAM" id="Phobius"/>
    </source>
</evidence>
<feature type="transmembrane region" description="Helical" evidence="1">
    <location>
        <begin position="78"/>
        <end position="104"/>
    </location>
</feature>
<sequence>MRLVVIGAVSIVFVYSLQYIHQREAFNQNTWPFITSIFSFQPFAIYVLVSFITVDAISFFQTITFARLAAYCKNPIEVLFLAFADIVVSLFLVIIILPVLVFAAHKAAETPHFTTLKIALDDSGNQITITTRDLITMAAPIVEESESDENSQGLTDALKDVNDSGWIYSSPKMYLAPAVDDVSLQRVAAGKIRSAGGTIVFEKGQTDAAYTGAALAEIIASNPSVKASKLLESYRDPFGRSIYIFEISGQSSPSRLSLFKDYRFLMRDINFFGDDFNQAIQFGSKVYRENEIMWIGAIGDAIDTVTGAVVYKCDGGAAKSIDRLKFLSEVAKGCTNGVAISATGVAGIASLLSYKFEGETVIPILPTALSSIFLTLVIYLAIIVWICLPYVRIGMERYAVGGATLLSDNFFTVTFVLVALISVPVVAAIW</sequence>
<keyword evidence="3" id="KW-1185">Reference proteome</keyword>
<keyword evidence="1" id="KW-1133">Transmembrane helix</keyword>
<keyword evidence="1" id="KW-0812">Transmembrane</keyword>